<gene>
    <name evidence="2" type="ORF">SMRZ_LOCUS11819</name>
</gene>
<feature type="region of interest" description="Disordered" evidence="1">
    <location>
        <begin position="1"/>
        <end position="52"/>
    </location>
</feature>
<dbReference type="AlphaFoldDB" id="A0A183M6Z4"/>
<accession>A0A183M6Z4</accession>
<keyword evidence="3" id="KW-1185">Reference proteome</keyword>
<feature type="region of interest" description="Disordered" evidence="1">
    <location>
        <begin position="81"/>
        <end position="132"/>
    </location>
</feature>
<protein>
    <submittedName>
        <fullName evidence="2">Uncharacterized protein</fullName>
    </submittedName>
</protein>
<feature type="compositionally biased region" description="Polar residues" evidence="1">
    <location>
        <begin position="1"/>
        <end position="26"/>
    </location>
</feature>
<evidence type="ECO:0000256" key="1">
    <source>
        <dbReference type="SAM" id="MobiDB-lite"/>
    </source>
</evidence>
<evidence type="ECO:0000313" key="2">
    <source>
        <dbReference type="EMBL" id="VDO97245.1"/>
    </source>
</evidence>
<organism evidence="2 3">
    <name type="scientific">Schistosoma margrebowiei</name>
    <dbReference type="NCBI Taxonomy" id="48269"/>
    <lineage>
        <taxon>Eukaryota</taxon>
        <taxon>Metazoa</taxon>
        <taxon>Spiralia</taxon>
        <taxon>Lophotrochozoa</taxon>
        <taxon>Platyhelminthes</taxon>
        <taxon>Trematoda</taxon>
        <taxon>Digenea</taxon>
        <taxon>Strigeidida</taxon>
        <taxon>Schistosomatoidea</taxon>
        <taxon>Schistosomatidae</taxon>
        <taxon>Schistosoma</taxon>
    </lineage>
</organism>
<feature type="compositionally biased region" description="Low complexity" evidence="1">
    <location>
        <begin position="121"/>
        <end position="132"/>
    </location>
</feature>
<name>A0A183M6Z4_9TREM</name>
<feature type="non-terminal residue" evidence="2">
    <location>
        <position position="1"/>
    </location>
</feature>
<evidence type="ECO:0000313" key="3">
    <source>
        <dbReference type="Proteomes" id="UP000277204"/>
    </source>
</evidence>
<sequence length="220" mass="24222">VNTCPTISQIKNINQRSSTHQSTGDTPTGRPKDHGVDPCHDPSQWKPIGDFNEDLHSSSDCAIAPITPILTTLQRKSSSLAHRLRSSPTSQYSTTSASSYASLPTSNHDLNAVKNNDENDNTITDNTNANSNNIKYRHDRQAIIPSRHSAASLSQPHRNSMHGETIYEKTVDDNLHQRRASAVCIPSISNTTPTFSKEFNSKQSGMCVVFITNIIHMKAK</sequence>
<reference evidence="2 3" key="1">
    <citation type="submission" date="2018-11" db="EMBL/GenBank/DDBJ databases">
        <authorList>
            <consortium name="Pathogen Informatics"/>
        </authorList>
    </citation>
    <scope>NUCLEOTIDE SEQUENCE [LARGE SCALE GENOMIC DNA]</scope>
    <source>
        <strain evidence="2 3">Zambia</strain>
    </source>
</reference>
<dbReference type="Proteomes" id="UP000277204">
    <property type="component" value="Unassembled WGS sequence"/>
</dbReference>
<dbReference type="EMBL" id="UZAI01006908">
    <property type="protein sequence ID" value="VDO97245.1"/>
    <property type="molecule type" value="Genomic_DNA"/>
</dbReference>
<feature type="compositionally biased region" description="Basic and acidic residues" evidence="1">
    <location>
        <begin position="30"/>
        <end position="40"/>
    </location>
</feature>
<feature type="compositionally biased region" description="Low complexity" evidence="1">
    <location>
        <begin position="86"/>
        <end position="106"/>
    </location>
</feature>
<proteinExistence type="predicted"/>